<dbReference type="SUPFAM" id="SSF51445">
    <property type="entry name" value="(Trans)glycosidases"/>
    <property type="match status" value="1"/>
</dbReference>
<reference evidence="1 2" key="1">
    <citation type="submission" date="2016-10" db="EMBL/GenBank/DDBJ databases">
        <title>Lutibacter sp. LPB0138, isolated from marine gastropod.</title>
        <authorList>
            <person name="Kim E."/>
            <person name="Yi H."/>
        </authorList>
    </citation>
    <scope>NUCLEOTIDE SEQUENCE [LARGE SCALE GENOMIC DNA]</scope>
    <source>
        <strain evidence="1 2">LPB0138</strain>
    </source>
</reference>
<organism evidence="1 2">
    <name type="scientific">Urechidicola croceus</name>
    <dbReference type="NCBI Taxonomy" id="1850246"/>
    <lineage>
        <taxon>Bacteria</taxon>
        <taxon>Pseudomonadati</taxon>
        <taxon>Bacteroidota</taxon>
        <taxon>Flavobacteriia</taxon>
        <taxon>Flavobacteriales</taxon>
        <taxon>Flavobacteriaceae</taxon>
        <taxon>Urechidicola</taxon>
    </lineage>
</organism>
<dbReference type="AlphaFoldDB" id="A0A1D8P6H5"/>
<protein>
    <submittedName>
        <fullName evidence="1">Uncharacterized protein</fullName>
    </submittedName>
</protein>
<proteinExistence type="predicted"/>
<gene>
    <name evidence="1" type="ORF">LPB138_05335</name>
</gene>
<dbReference type="Gene3D" id="3.20.20.80">
    <property type="entry name" value="Glycosidases"/>
    <property type="match status" value="1"/>
</dbReference>
<sequence length="870" mass="99642">MCRNSIQSEIKKTLFICCLLVFTLNTSAQKNTGKGDVIVDENGVMRWENNNEEVHGFGVNYSVPFAHAYRSAKRMGIDPKEAIDNDVYHFTRLGFDLYRLHVWDTQISDTEGNLIENEYLETFDYLLKKLKDNNINYVITPIAFWGNGWPEPDTDSPGFSHKYGKGDCLTNPDAIKAQHNYLEQFLNHVNPYTGVAYKNEPNIIAFEVSNEPHHRGEAKKVTEFVKGMVESMRKTGTKKPIFYNMSHGVHFVNDYFKGNVQGGTFQWYPTGLGYGKELSGNLLPNVNDYNITFEDEIKKHNGAKLVYEFDAADVAKSYMYPAMARSFRTAGIQIGTHFAYDPTYLAANNTEYNTHYMNLNYAPQKALSLKICAEIFHEIPMYTEFGTYPENTSFGNFTVNYENDVATYNSGKKFFYTNTTDIQPKNESKLTEIAGSGNSSIVKYDGSGAYFLDKIDEGVWRLEVQPDVIWVDNLFGRNSPKKTVAVINWSEHKMKIQLDNLGEKFSIEGINDGNSNKSKVDNSNFNITPGTYILFKKGTRKKWSKDDAFGTNKLKDFYAPKTTVNKPYFQHQTTKNAVENSEIKIEAQFIAPTETKEILLTGYNSEGNYFNQKMEYIGNYKYATTITSEYTTVGLLNYSIIVTLKNNNQITYPSSNEGNLYDWDFYDNEPYSIMISPISNPIYVFNAIDDTNDLVRTWRRSFKLIPTANNDEAEYQMNLDKLFYPDNENLNATPIYDYTFKHFILDKIKENKKSITTKKELVFHGRSLNNKPCKLQIALVMSDGSSFGKVIEIGTKIEDYKILLTELKPVKTVTLPRPYPSFLPYYFEHNNQSKFDISKVESIQFSIGPEIPQKELEDSHGIGIININFQ</sequence>
<dbReference type="EMBL" id="CP017478">
    <property type="protein sequence ID" value="AOW20137.1"/>
    <property type="molecule type" value="Genomic_DNA"/>
</dbReference>
<name>A0A1D8P6H5_9FLAO</name>
<dbReference type="InterPro" id="IPR017853">
    <property type="entry name" value="GH"/>
</dbReference>
<dbReference type="OrthoDB" id="9809937at2"/>
<dbReference type="STRING" id="1850246.LPB138_05335"/>
<accession>A0A1D8P6H5</accession>
<keyword evidence="2" id="KW-1185">Reference proteome</keyword>
<evidence type="ECO:0000313" key="1">
    <source>
        <dbReference type="EMBL" id="AOW20137.1"/>
    </source>
</evidence>
<dbReference type="RefSeq" id="WP_070236276.1">
    <property type="nucleotide sequence ID" value="NZ_CP017478.1"/>
</dbReference>
<dbReference type="Proteomes" id="UP000176050">
    <property type="component" value="Chromosome"/>
</dbReference>
<dbReference type="KEGG" id="lul:LPB138_05335"/>
<evidence type="ECO:0000313" key="2">
    <source>
        <dbReference type="Proteomes" id="UP000176050"/>
    </source>
</evidence>